<sequence length="997" mass="102465">MADRRVRMILEAQVDSFNQRLASARQSADGLGSSLRTAVNQPEVQQMGRALTAFGAVTTAALGAAAKSAMDWETSWTDVMRRTDGTPQQLAALEDGLRGIAREMPATHAEIAEVAASAAQLGVSVEDVEDFTRTMVMMGSTTDMTADQAATAMARFANVMGTSTSDMDRLGSAVVDLGNNAATTESEIMTMAQRLAGAGQAMGMTEGDVLGIAAALSSVGVEAAAGGTAISRTMYDIDAAVSQGGESLEAFAEVAGMSADEFSQLWQDDAAAGLEAFVSGLGRVTEEGGSVAEVLAELGISEQRTVAAMTQMAAAGDMLGDSIRRGNDAFEDNTAMSAEYAYIQETLGAQIQVFKNRVNDAAIELGQVLLPAIEMVVTGLSELVTWFADLPGWVQGSIVAVAGLASGLSLLAGAAIMLAPGLLAAQTALSALRGTAGRTGGVMGRLGRTAGIATAAIAGLSIANDVFDPKRTTGNAEDFTNALSGMEVQLGGASGGLDELFEQTIVAGTGIESLDHALNLKNDNTFARGIMHIGGLIPGVGDGAAEADAAIQELDGAMAGLVSAGSIDALAAGFNEIRHQAHYADASIGEIMEDFPQLETALESAGISAEELSEATSWAAEGITEAGAASEYGGVTLGDLADRMSDAEREALAAELGVEDLDDALGGMGDEAESAEEAMRGLVDSLMEAGVLTRDARAASRDYEAALDNLTDSIAENGHTLDTTTEAGRNNEAALDGIADAGQRVLESMAANGATQQELQGQLQRTYDDLVAGAMAFGLTEQEATDLTRSILGVPDGVTIDSWMSDQALQTAERTRLTLLGLDGWRIFTEHVHTVRQRTIGAAQNFASRGWANITGRTYSTGGAVDAVGGPVQDNIPALLSPGEHVLTAADVAAMGGQSGVYEMRQRLHASGDGAMVDAYQPVAQARQLAGAMASAGGGSSSAPSGPGEFSGELYLSSGSFLGEVKAAVRDPGVARVNSEALQGQVNRDRRGRGSRA</sequence>
<comment type="caution">
    <text evidence="4">The sequence shown here is derived from an EMBL/GenBank/DDBJ whole genome shotgun (WGS) entry which is preliminary data.</text>
</comment>
<evidence type="ECO:0000256" key="2">
    <source>
        <dbReference type="SAM" id="MobiDB-lite"/>
    </source>
</evidence>
<organism evidence="4 5">
    <name type="scientific">Nesterenkonia lacusekhoensis</name>
    <dbReference type="NCBI Taxonomy" id="150832"/>
    <lineage>
        <taxon>Bacteria</taxon>
        <taxon>Bacillati</taxon>
        <taxon>Actinomycetota</taxon>
        <taxon>Actinomycetes</taxon>
        <taxon>Micrococcales</taxon>
        <taxon>Micrococcaceae</taxon>
        <taxon>Nesterenkonia</taxon>
    </lineage>
</organism>
<dbReference type="Proteomes" id="UP001519331">
    <property type="component" value="Unassembled WGS sequence"/>
</dbReference>
<evidence type="ECO:0000259" key="3">
    <source>
        <dbReference type="Pfam" id="PF10145"/>
    </source>
</evidence>
<dbReference type="InterPro" id="IPR010090">
    <property type="entry name" value="Phage_tape_meas"/>
</dbReference>
<protein>
    <submittedName>
        <fullName evidence="4">TP901 family phage tail tape measure protein</fullName>
    </submittedName>
</protein>
<evidence type="ECO:0000313" key="4">
    <source>
        <dbReference type="EMBL" id="MBP2317406.1"/>
    </source>
</evidence>
<name>A0ABS4SYX3_9MICC</name>
<proteinExistence type="predicted"/>
<accession>A0ABS4SYX3</accession>
<dbReference type="PANTHER" id="PTHR37813">
    <property type="entry name" value="FELS-2 PROPHAGE PROTEIN"/>
    <property type="match status" value="1"/>
</dbReference>
<evidence type="ECO:0000313" key="5">
    <source>
        <dbReference type="Proteomes" id="UP001519331"/>
    </source>
</evidence>
<feature type="region of interest" description="Disordered" evidence="2">
    <location>
        <begin position="973"/>
        <end position="997"/>
    </location>
</feature>
<dbReference type="RefSeq" id="WP_210047576.1">
    <property type="nucleotide sequence ID" value="NZ_JAGINX010000001.1"/>
</dbReference>
<reference evidence="4 5" key="1">
    <citation type="submission" date="2021-03" db="EMBL/GenBank/DDBJ databases">
        <title>Sequencing the genomes of 1000 actinobacteria strains.</title>
        <authorList>
            <person name="Klenk H.-P."/>
        </authorList>
    </citation>
    <scope>NUCLEOTIDE SEQUENCE [LARGE SCALE GENOMIC DNA]</scope>
    <source>
        <strain evidence="4 5">DSM 12544</strain>
    </source>
</reference>
<dbReference type="Pfam" id="PF10145">
    <property type="entry name" value="PhageMin_Tail"/>
    <property type="match status" value="1"/>
</dbReference>
<keyword evidence="5" id="KW-1185">Reference proteome</keyword>
<evidence type="ECO:0000256" key="1">
    <source>
        <dbReference type="ARBA" id="ARBA00022612"/>
    </source>
</evidence>
<gene>
    <name evidence="4" type="ORF">JOF45_000425</name>
</gene>
<dbReference type="NCBIfam" id="TIGR01760">
    <property type="entry name" value="tape_meas_TP901"/>
    <property type="match status" value="1"/>
</dbReference>
<dbReference type="PANTHER" id="PTHR37813:SF1">
    <property type="entry name" value="FELS-2 PROPHAGE PROTEIN"/>
    <property type="match status" value="1"/>
</dbReference>
<dbReference type="EMBL" id="JAGINX010000001">
    <property type="protein sequence ID" value="MBP2317406.1"/>
    <property type="molecule type" value="Genomic_DNA"/>
</dbReference>
<keyword evidence="1" id="KW-1188">Viral release from host cell</keyword>
<feature type="domain" description="Phage tail tape measure protein" evidence="3">
    <location>
        <begin position="101"/>
        <end position="285"/>
    </location>
</feature>